<dbReference type="SUPFAM" id="SSF53098">
    <property type="entry name" value="Ribonuclease H-like"/>
    <property type="match status" value="1"/>
</dbReference>
<dbReference type="EMBL" id="FUYZ01000003">
    <property type="protein sequence ID" value="SKB78638.1"/>
    <property type="molecule type" value="Genomic_DNA"/>
</dbReference>
<dbReference type="STRING" id="619805.SAMN05660477_01093"/>
<sequence length="59" mass="6898">EFGFKNVIKDLKTAQKMIKEAVGIYNNERTHWSLDLKTPAQAHNEFNKHIYKSYSKKSA</sequence>
<organism evidence="2 3">
    <name type="scientific">Soonwooa buanensis</name>
    <dbReference type="NCBI Taxonomy" id="619805"/>
    <lineage>
        <taxon>Bacteria</taxon>
        <taxon>Pseudomonadati</taxon>
        <taxon>Bacteroidota</taxon>
        <taxon>Flavobacteriia</taxon>
        <taxon>Flavobacteriales</taxon>
        <taxon>Weeksellaceae</taxon>
        <taxon>Chryseobacterium group</taxon>
        <taxon>Soonwooa</taxon>
    </lineage>
</organism>
<protein>
    <submittedName>
        <fullName evidence="2">Integrase core domain-containing protein</fullName>
    </submittedName>
</protein>
<dbReference type="AlphaFoldDB" id="A0A1T5E3R7"/>
<evidence type="ECO:0000313" key="3">
    <source>
        <dbReference type="Proteomes" id="UP000191112"/>
    </source>
</evidence>
<dbReference type="RefSeq" id="WP_079666377.1">
    <property type="nucleotide sequence ID" value="NZ_FUYZ01000003.1"/>
</dbReference>
<feature type="non-terminal residue" evidence="2">
    <location>
        <position position="1"/>
    </location>
</feature>
<gene>
    <name evidence="2" type="ORF">SAMN05660477_01093</name>
</gene>
<evidence type="ECO:0000313" key="2">
    <source>
        <dbReference type="EMBL" id="SKB78638.1"/>
    </source>
</evidence>
<keyword evidence="3" id="KW-1185">Reference proteome</keyword>
<proteinExistence type="predicted"/>
<accession>A0A1T5E3R7</accession>
<dbReference type="InterPro" id="IPR001584">
    <property type="entry name" value="Integrase_cat-core"/>
</dbReference>
<dbReference type="Pfam" id="PF13683">
    <property type="entry name" value="rve_3"/>
    <property type="match status" value="1"/>
</dbReference>
<evidence type="ECO:0000259" key="1">
    <source>
        <dbReference type="Pfam" id="PF13683"/>
    </source>
</evidence>
<feature type="domain" description="Integrase catalytic" evidence="1">
    <location>
        <begin position="5"/>
        <end position="39"/>
    </location>
</feature>
<dbReference type="Proteomes" id="UP000191112">
    <property type="component" value="Unassembled WGS sequence"/>
</dbReference>
<name>A0A1T5E3R7_9FLAO</name>
<reference evidence="2 3" key="1">
    <citation type="submission" date="2017-02" db="EMBL/GenBank/DDBJ databases">
        <authorList>
            <person name="Peterson S.W."/>
        </authorList>
    </citation>
    <scope>NUCLEOTIDE SEQUENCE [LARGE SCALE GENOMIC DNA]</scope>
    <source>
        <strain evidence="2 3">DSM 22323</strain>
    </source>
</reference>
<dbReference type="InterPro" id="IPR012337">
    <property type="entry name" value="RNaseH-like_sf"/>
</dbReference>
<dbReference type="GO" id="GO:0015074">
    <property type="term" value="P:DNA integration"/>
    <property type="evidence" value="ECO:0007669"/>
    <property type="project" value="InterPro"/>
</dbReference>